<proteinExistence type="inferred from homology"/>
<dbReference type="GO" id="GO:0009086">
    <property type="term" value="P:methionine biosynthetic process"/>
    <property type="evidence" value="ECO:0007669"/>
    <property type="project" value="UniProtKB-KW"/>
</dbReference>
<feature type="domain" description="Homoserine dehydrogenase catalytic" evidence="15">
    <location>
        <begin position="136"/>
        <end position="331"/>
    </location>
</feature>
<feature type="binding site" evidence="14">
    <location>
        <position position="106"/>
    </location>
    <ligand>
        <name>NADPH</name>
        <dbReference type="ChEBI" id="CHEBI:57783"/>
    </ligand>
</feature>
<comment type="catalytic activity">
    <reaction evidence="12">
        <text>L-homoserine + NAD(+) = L-aspartate 4-semialdehyde + NADH + H(+)</text>
        <dbReference type="Rhea" id="RHEA:15757"/>
        <dbReference type="ChEBI" id="CHEBI:15378"/>
        <dbReference type="ChEBI" id="CHEBI:57476"/>
        <dbReference type="ChEBI" id="CHEBI:57540"/>
        <dbReference type="ChEBI" id="CHEBI:57945"/>
        <dbReference type="ChEBI" id="CHEBI:537519"/>
        <dbReference type="EC" id="1.1.1.3"/>
    </reaction>
    <physiologicalReaction direction="right-to-left" evidence="12">
        <dbReference type="Rhea" id="RHEA:15759"/>
    </physiologicalReaction>
</comment>
<organism evidence="16 17">
    <name type="scientific">Herpetosiphon geysericola</name>
    <dbReference type="NCBI Taxonomy" id="70996"/>
    <lineage>
        <taxon>Bacteria</taxon>
        <taxon>Bacillati</taxon>
        <taxon>Chloroflexota</taxon>
        <taxon>Chloroflexia</taxon>
        <taxon>Herpetosiphonales</taxon>
        <taxon>Herpetosiphonaceae</taxon>
        <taxon>Herpetosiphon</taxon>
    </lineage>
</organism>
<dbReference type="PIRSF" id="PIRSF036497">
    <property type="entry name" value="HDH_short"/>
    <property type="match status" value="1"/>
</dbReference>
<dbReference type="EMBL" id="LGKP01000027">
    <property type="protein sequence ID" value="KPL83683.1"/>
    <property type="molecule type" value="Genomic_DNA"/>
</dbReference>
<dbReference type="InterPro" id="IPR036291">
    <property type="entry name" value="NAD(P)-bd_dom_sf"/>
</dbReference>
<dbReference type="PATRIC" id="fig|70996.4.peg.2826"/>
<keyword evidence="10" id="KW-0486">Methionine biosynthesis</keyword>
<dbReference type="SUPFAM" id="SSF51735">
    <property type="entry name" value="NAD(P)-binding Rossmann-fold domains"/>
    <property type="match status" value="1"/>
</dbReference>
<comment type="pathway">
    <text evidence="3">Amino-acid biosynthesis; L-methionine biosynthesis via de novo pathway; L-homoserine from L-aspartate: step 3/3.</text>
</comment>
<dbReference type="Pfam" id="PF00742">
    <property type="entry name" value="Homoserine_dh"/>
    <property type="match status" value="1"/>
</dbReference>
<reference evidence="16 17" key="1">
    <citation type="submission" date="2015-07" db="EMBL/GenBank/DDBJ databases">
        <title>Whole genome sequence of Herpetosiphon geysericola DSM 7119.</title>
        <authorList>
            <person name="Hemp J."/>
            <person name="Ward L.M."/>
            <person name="Pace L.A."/>
            <person name="Fischer W.W."/>
        </authorList>
    </citation>
    <scope>NUCLEOTIDE SEQUENCE [LARGE SCALE GENOMIC DNA]</scope>
    <source>
        <strain evidence="16 17">DSM 7119</strain>
    </source>
</reference>
<dbReference type="Gene3D" id="3.40.50.720">
    <property type="entry name" value="NAD(P)-binding Rossmann-like Domain"/>
    <property type="match status" value="1"/>
</dbReference>
<dbReference type="EC" id="1.1.1.3" evidence="5"/>
<evidence type="ECO:0000256" key="9">
    <source>
        <dbReference type="ARBA" id="ARBA00023002"/>
    </source>
</evidence>
<dbReference type="AlphaFoldDB" id="A0A0P6XTT9"/>
<dbReference type="UniPathway" id="UPA00050">
    <property type="reaction ID" value="UER00063"/>
</dbReference>
<evidence type="ECO:0000256" key="6">
    <source>
        <dbReference type="ARBA" id="ARBA00022605"/>
    </source>
</evidence>
<evidence type="ECO:0000313" key="17">
    <source>
        <dbReference type="Proteomes" id="UP000050277"/>
    </source>
</evidence>
<comment type="pathway">
    <text evidence="2">Amino-acid biosynthesis; L-threonine biosynthesis; L-threonine from L-aspartate: step 3/5.</text>
</comment>
<evidence type="ECO:0000256" key="13">
    <source>
        <dbReference type="PIRSR" id="PIRSR036497-1"/>
    </source>
</evidence>
<keyword evidence="6" id="KW-0028">Amino-acid biosynthesis</keyword>
<feature type="binding site" evidence="14">
    <location>
        <position position="82"/>
    </location>
    <ligand>
        <name>NADPH</name>
        <dbReference type="ChEBI" id="CHEBI:57783"/>
    </ligand>
</feature>
<evidence type="ECO:0000256" key="5">
    <source>
        <dbReference type="ARBA" id="ARBA00013213"/>
    </source>
</evidence>
<evidence type="ECO:0000313" key="16">
    <source>
        <dbReference type="EMBL" id="KPL83683.1"/>
    </source>
</evidence>
<dbReference type="PANTHER" id="PTHR43070:SF3">
    <property type="entry name" value="HOMOSERINE DEHYDROGENASE"/>
    <property type="match status" value="1"/>
</dbReference>
<dbReference type="InterPro" id="IPR022697">
    <property type="entry name" value="HDH_short"/>
</dbReference>
<keyword evidence="17" id="KW-1185">Reference proteome</keyword>
<dbReference type="OrthoDB" id="9799110at2"/>
<dbReference type="GO" id="GO:0004412">
    <property type="term" value="F:homoserine dehydrogenase activity"/>
    <property type="evidence" value="ECO:0007669"/>
    <property type="project" value="UniProtKB-EC"/>
</dbReference>
<dbReference type="Proteomes" id="UP000050277">
    <property type="component" value="Unassembled WGS sequence"/>
</dbReference>
<dbReference type="RefSeq" id="WP_054536059.1">
    <property type="nucleotide sequence ID" value="NZ_LGKP01000027.1"/>
</dbReference>
<feature type="binding site" evidence="14">
    <location>
        <position position="189"/>
    </location>
    <ligand>
        <name>L-homoserine</name>
        <dbReference type="ChEBI" id="CHEBI:57476"/>
    </ligand>
</feature>
<evidence type="ECO:0000256" key="2">
    <source>
        <dbReference type="ARBA" id="ARBA00005056"/>
    </source>
</evidence>
<evidence type="ECO:0000256" key="12">
    <source>
        <dbReference type="ARBA" id="ARBA00049031"/>
    </source>
</evidence>
<evidence type="ECO:0000256" key="1">
    <source>
        <dbReference type="ARBA" id="ARBA00001920"/>
    </source>
</evidence>
<dbReference type="GO" id="GO:0009090">
    <property type="term" value="P:homoserine biosynthetic process"/>
    <property type="evidence" value="ECO:0007669"/>
    <property type="project" value="UniProtKB-ARBA"/>
</dbReference>
<comment type="catalytic activity">
    <reaction evidence="11">
        <text>L-homoserine + NADP(+) = L-aspartate 4-semialdehyde + NADPH + H(+)</text>
        <dbReference type="Rhea" id="RHEA:15761"/>
        <dbReference type="ChEBI" id="CHEBI:15378"/>
        <dbReference type="ChEBI" id="CHEBI:57476"/>
        <dbReference type="ChEBI" id="CHEBI:57783"/>
        <dbReference type="ChEBI" id="CHEBI:58349"/>
        <dbReference type="ChEBI" id="CHEBI:537519"/>
        <dbReference type="EC" id="1.1.1.3"/>
    </reaction>
    <physiologicalReaction direction="right-to-left" evidence="11">
        <dbReference type="Rhea" id="RHEA:15763"/>
    </physiologicalReaction>
</comment>
<evidence type="ECO:0000256" key="11">
    <source>
        <dbReference type="ARBA" id="ARBA00048841"/>
    </source>
</evidence>
<evidence type="ECO:0000256" key="4">
    <source>
        <dbReference type="ARBA" id="ARBA00006753"/>
    </source>
</evidence>
<feature type="active site" description="Proton donor" evidence="13">
    <location>
        <position position="204"/>
    </location>
</feature>
<keyword evidence="9" id="KW-0560">Oxidoreductase</keyword>
<evidence type="ECO:0000259" key="15">
    <source>
        <dbReference type="Pfam" id="PF00742"/>
    </source>
</evidence>
<dbReference type="InterPro" id="IPR001342">
    <property type="entry name" value="HDH_cat"/>
</dbReference>
<dbReference type="GO" id="GO:0009088">
    <property type="term" value="P:threonine biosynthetic process"/>
    <property type="evidence" value="ECO:0007669"/>
    <property type="project" value="UniProtKB-UniPathway"/>
</dbReference>
<dbReference type="STRING" id="70996.SE18_19090"/>
<evidence type="ECO:0000256" key="3">
    <source>
        <dbReference type="ARBA" id="ARBA00005062"/>
    </source>
</evidence>
<keyword evidence="7" id="KW-0791">Threonine biosynthesis</keyword>
<feature type="binding site" evidence="14">
    <location>
        <begin position="8"/>
        <end position="13"/>
    </location>
    <ligand>
        <name>NADP(+)</name>
        <dbReference type="ChEBI" id="CHEBI:58349"/>
    </ligand>
</feature>
<evidence type="ECO:0000256" key="14">
    <source>
        <dbReference type="PIRSR" id="PIRSR036497-2"/>
    </source>
</evidence>
<dbReference type="UniPathway" id="UPA00051">
    <property type="reaction ID" value="UER00465"/>
</dbReference>
<evidence type="ECO:0000256" key="8">
    <source>
        <dbReference type="ARBA" id="ARBA00022857"/>
    </source>
</evidence>
<accession>A0A0P6XTT9</accession>
<comment type="caution">
    <text evidence="16">The sequence shown here is derived from an EMBL/GenBank/DDBJ whole genome shotgun (WGS) entry which is preliminary data.</text>
</comment>
<dbReference type="SUPFAM" id="SSF55347">
    <property type="entry name" value="Glyceraldehyde-3-phosphate dehydrogenase-like, C-terminal domain"/>
    <property type="match status" value="1"/>
</dbReference>
<dbReference type="PANTHER" id="PTHR43070">
    <property type="match status" value="1"/>
</dbReference>
<keyword evidence="8 14" id="KW-0521">NADP</keyword>
<comment type="cofactor">
    <cofactor evidence="1">
        <name>a metal cation</name>
        <dbReference type="ChEBI" id="CHEBI:25213"/>
    </cofactor>
</comment>
<evidence type="ECO:0000256" key="10">
    <source>
        <dbReference type="ARBA" id="ARBA00023167"/>
    </source>
</evidence>
<dbReference type="InterPro" id="IPR011147">
    <property type="entry name" value="Bifunc_Aspkin/hSer_DH"/>
</dbReference>
<dbReference type="FunFam" id="3.30.360.10:FF:000006">
    <property type="entry name" value="Bifunctional aspartokinase/homoserine dehydrogenase"/>
    <property type="match status" value="1"/>
</dbReference>
<comment type="similarity">
    <text evidence="4">Belongs to the homoserine dehydrogenase family.</text>
</comment>
<gene>
    <name evidence="16" type="ORF">SE18_19090</name>
</gene>
<evidence type="ECO:0000256" key="7">
    <source>
        <dbReference type="ARBA" id="ARBA00022697"/>
    </source>
</evidence>
<dbReference type="Gene3D" id="3.30.360.10">
    <property type="entry name" value="Dihydrodipicolinate Reductase, domain 2"/>
    <property type="match status" value="1"/>
</dbReference>
<sequence>MHNLAIYGFGGVGRAVLAQALPHFTLALVADRSGYVVGPLSNERWLAVAAAKAQGTTLASLPEGTSGDWRAALPAGCLVADTTAEANAAQLVELVAQGQRLALANKKPLCDDLNLFQALVGERRTRYEATVGAGLPIVVTTNLLRDSGDQVQRIEGCLSGTLGFLLSSIEQGKPYSSAVREAKALGWTEPDPRDDLGGVDVARKALILARTLGYQWNLSDIAIEPLYPAEFADLSIAEFMAQLEQLDAGYAQRQAEAVAQGQTLRYVASITPDGARIGLQAVANDSPLGSLKGPDNLVAWTTKRYQERPLVVRGPGAGVEVTASAVLFDLLALC</sequence>
<protein>
    <recommendedName>
        <fullName evidence="5">homoserine dehydrogenase</fullName>
        <ecNumber evidence="5">1.1.1.3</ecNumber>
    </recommendedName>
</protein>
<dbReference type="GO" id="GO:0009089">
    <property type="term" value="P:lysine biosynthetic process via diaminopimelate"/>
    <property type="evidence" value="ECO:0007669"/>
    <property type="project" value="UniProtKB-ARBA"/>
</dbReference>
<name>A0A0P6XTT9_9CHLR</name>